<organism evidence="2">
    <name type="scientific">Clastoptera arizonana</name>
    <name type="common">Arizona spittle bug</name>
    <dbReference type="NCBI Taxonomy" id="38151"/>
    <lineage>
        <taxon>Eukaryota</taxon>
        <taxon>Metazoa</taxon>
        <taxon>Ecdysozoa</taxon>
        <taxon>Arthropoda</taxon>
        <taxon>Hexapoda</taxon>
        <taxon>Insecta</taxon>
        <taxon>Pterygota</taxon>
        <taxon>Neoptera</taxon>
        <taxon>Paraneoptera</taxon>
        <taxon>Hemiptera</taxon>
        <taxon>Auchenorrhyncha</taxon>
        <taxon>Cercopoidea</taxon>
        <taxon>Clastopteridae</taxon>
        <taxon>Clastoptera</taxon>
    </lineage>
</organism>
<feature type="region of interest" description="Disordered" evidence="1">
    <location>
        <begin position="84"/>
        <end position="109"/>
    </location>
</feature>
<gene>
    <name evidence="2" type="ORF">g.36574</name>
</gene>
<evidence type="ECO:0000313" key="2">
    <source>
        <dbReference type="EMBL" id="JAS26590.1"/>
    </source>
</evidence>
<accession>A0A1B6DLU7</accession>
<evidence type="ECO:0000256" key="1">
    <source>
        <dbReference type="SAM" id="MobiDB-lite"/>
    </source>
</evidence>
<reference evidence="2" key="1">
    <citation type="submission" date="2015-12" db="EMBL/GenBank/DDBJ databases">
        <title>De novo transcriptome assembly of four potential Pierce s Disease insect vectors from Arizona vineyards.</title>
        <authorList>
            <person name="Tassone E.E."/>
        </authorList>
    </citation>
    <scope>NUCLEOTIDE SEQUENCE</scope>
</reference>
<name>A0A1B6DLU7_9HEMI</name>
<protein>
    <submittedName>
        <fullName evidence="2">Uncharacterized protein</fullName>
    </submittedName>
</protein>
<dbReference type="AlphaFoldDB" id="A0A1B6DLU7"/>
<dbReference type="EMBL" id="GEDC01010708">
    <property type="protein sequence ID" value="JAS26590.1"/>
    <property type="molecule type" value="Transcribed_RNA"/>
</dbReference>
<feature type="compositionally biased region" description="Basic and acidic residues" evidence="1">
    <location>
        <begin position="84"/>
        <end position="99"/>
    </location>
</feature>
<proteinExistence type="predicted"/>
<feature type="non-terminal residue" evidence="2">
    <location>
        <position position="109"/>
    </location>
</feature>
<sequence>MNQTWPTVQNSSPNNLSARRLAMLEPLENNYNYYSQSAHPHVSFNPSSLPPLIQQEWNGYKEMYYDNPYYQLDSTRTIQYDDRKQNRWSKKQESNDRYKINLNNNTDYE</sequence>